<reference evidence="1 2" key="1">
    <citation type="journal article" date="2019" name="Int. J. Syst. Evol. Microbiol.">
        <title>The Global Catalogue of Microorganisms (GCM) 10K type strain sequencing project: providing services to taxonomists for standard genome sequencing and annotation.</title>
        <authorList>
            <consortium name="The Broad Institute Genomics Platform"/>
            <consortium name="The Broad Institute Genome Sequencing Center for Infectious Disease"/>
            <person name="Wu L."/>
            <person name="Ma J."/>
        </authorList>
    </citation>
    <scope>NUCLEOTIDE SEQUENCE [LARGE SCALE GENOMIC DNA]</scope>
    <source>
        <strain evidence="1 2">JCM 14900</strain>
    </source>
</reference>
<dbReference type="Gene3D" id="2.60.120.200">
    <property type="match status" value="1"/>
</dbReference>
<dbReference type="Pfam" id="PF13385">
    <property type="entry name" value="Laminin_G_3"/>
    <property type="match status" value="1"/>
</dbReference>
<name>A0ABN2P8R8_9MICO</name>
<dbReference type="RefSeq" id="WP_248145030.1">
    <property type="nucleotide sequence ID" value="NZ_BAAAOF010000002.1"/>
</dbReference>
<dbReference type="Proteomes" id="UP001501343">
    <property type="component" value="Unassembled WGS sequence"/>
</dbReference>
<keyword evidence="2" id="KW-1185">Reference proteome</keyword>
<sequence>MSLLLARRGAIAVRSSLGSPPLAEYPFNEQTGVVSADMSGNAAPNADVFGWSASGGDGGSGGVVTSIADGIAAGVWGLGLPASTSTWTVRCWARAANLTAPTTRFLFAVADDAYADIWCDLRVDTAGVLRGVVQNPTGWSTLYNGNFGTADTNGHKFAIVRNGTSVLFYRDGTLLGTATGLSRPPQSTLAIEMGGNDGGSTLVYADSLRIFDRAQSAAEGAAWDSITP</sequence>
<gene>
    <name evidence="1" type="ORF">GCM10009775_04830</name>
</gene>
<evidence type="ECO:0000313" key="2">
    <source>
        <dbReference type="Proteomes" id="UP001501343"/>
    </source>
</evidence>
<evidence type="ECO:0000313" key="1">
    <source>
        <dbReference type="EMBL" id="GAA1915371.1"/>
    </source>
</evidence>
<organism evidence="1 2">
    <name type="scientific">Microbacterium aoyamense</name>
    <dbReference type="NCBI Taxonomy" id="344166"/>
    <lineage>
        <taxon>Bacteria</taxon>
        <taxon>Bacillati</taxon>
        <taxon>Actinomycetota</taxon>
        <taxon>Actinomycetes</taxon>
        <taxon>Micrococcales</taxon>
        <taxon>Microbacteriaceae</taxon>
        <taxon>Microbacterium</taxon>
    </lineage>
</organism>
<protein>
    <recommendedName>
        <fullName evidence="3">Concanavalin A-like lectin/glucanases superfamily protein</fullName>
    </recommendedName>
</protein>
<evidence type="ECO:0008006" key="3">
    <source>
        <dbReference type="Google" id="ProtNLM"/>
    </source>
</evidence>
<dbReference type="InterPro" id="IPR013320">
    <property type="entry name" value="ConA-like_dom_sf"/>
</dbReference>
<comment type="caution">
    <text evidence="1">The sequence shown here is derived from an EMBL/GenBank/DDBJ whole genome shotgun (WGS) entry which is preliminary data.</text>
</comment>
<dbReference type="SUPFAM" id="SSF49899">
    <property type="entry name" value="Concanavalin A-like lectins/glucanases"/>
    <property type="match status" value="1"/>
</dbReference>
<proteinExistence type="predicted"/>
<dbReference type="EMBL" id="BAAAOF010000002">
    <property type="protein sequence ID" value="GAA1915371.1"/>
    <property type="molecule type" value="Genomic_DNA"/>
</dbReference>
<accession>A0ABN2P8R8</accession>